<gene>
    <name evidence="5" type="ORF">MUG84_04255</name>
</gene>
<dbReference type="InterPro" id="IPR007657">
    <property type="entry name" value="Glycosyltransferase_61"/>
</dbReference>
<reference evidence="5" key="1">
    <citation type="submission" date="2022-04" db="EMBL/GenBank/DDBJ databases">
        <title>Paenibacillus mangrovi sp. nov., a novel endophytic bacterium isolated from bark of Kandelia candel.</title>
        <authorList>
            <person name="Tuo L."/>
        </authorList>
    </citation>
    <scope>NUCLEOTIDE SEQUENCE</scope>
    <source>
        <strain evidence="5">KQZ6P-2</strain>
    </source>
</reference>
<feature type="domain" description="Glycosyltransferase 61 catalytic" evidence="4">
    <location>
        <begin position="99"/>
        <end position="272"/>
    </location>
</feature>
<sequence length="335" mass="38212">MEFHTNEAFHFTASKGLESPLFTENIKPLPSAFVAVIPEGRVLGEEGSVITPDNRLLWDVSLQLLPEDQHPVFKPEPLGPLIETQGTLAVLSFFSSETYFHWLYDVLARIHLIRMSGIIVDKYVMNRNIQAPFQDETLAMLGIPSDKILFTYPNMNLKAKQLVVTSISMHSFLEYGSWPFQFIRQELYEKQDFRHTGCDRIYISRAKSDKRKILNEDQVTGLLDNYGFTTVVLEDLSVAQQIETFSSASVIVAPHGSGLANLAFCHPGTKIIELFARGYTPVCYWEMSNYLQLDYYSMVESGYLEPNQQHLFEQNIMLPLDRLEQLLCLAGISRI</sequence>
<evidence type="ECO:0000313" key="5">
    <source>
        <dbReference type="EMBL" id="MCJ8010957.1"/>
    </source>
</evidence>
<dbReference type="GO" id="GO:0016757">
    <property type="term" value="F:glycosyltransferase activity"/>
    <property type="evidence" value="ECO:0007669"/>
    <property type="project" value="UniProtKB-KW"/>
</dbReference>
<dbReference type="AlphaFoldDB" id="A0A9X1WKF5"/>
<keyword evidence="2" id="KW-0808">Transferase</keyword>
<keyword evidence="3" id="KW-0325">Glycoprotein</keyword>
<keyword evidence="6" id="KW-1185">Reference proteome</keyword>
<accession>A0A9X1WKF5</accession>
<comment type="caution">
    <text evidence="5">The sequence shown here is derived from an EMBL/GenBank/DDBJ whole genome shotgun (WGS) entry which is preliminary data.</text>
</comment>
<evidence type="ECO:0000256" key="3">
    <source>
        <dbReference type="ARBA" id="ARBA00023180"/>
    </source>
</evidence>
<evidence type="ECO:0000256" key="2">
    <source>
        <dbReference type="ARBA" id="ARBA00022679"/>
    </source>
</evidence>
<keyword evidence="1" id="KW-0328">Glycosyltransferase</keyword>
<dbReference type="Proteomes" id="UP001139347">
    <property type="component" value="Unassembled WGS sequence"/>
</dbReference>
<dbReference type="Pfam" id="PF04577">
    <property type="entry name" value="Glyco_transf_61"/>
    <property type="match status" value="1"/>
</dbReference>
<name>A0A9X1WKF5_9BACL</name>
<protein>
    <submittedName>
        <fullName evidence="5">Glycosyltransferase family 61 protein</fullName>
    </submittedName>
</protein>
<evidence type="ECO:0000259" key="4">
    <source>
        <dbReference type="Pfam" id="PF04577"/>
    </source>
</evidence>
<evidence type="ECO:0000313" key="6">
    <source>
        <dbReference type="Proteomes" id="UP001139347"/>
    </source>
</evidence>
<evidence type="ECO:0000256" key="1">
    <source>
        <dbReference type="ARBA" id="ARBA00022676"/>
    </source>
</evidence>
<dbReference type="InterPro" id="IPR049625">
    <property type="entry name" value="Glyco_transf_61_cat"/>
</dbReference>
<proteinExistence type="predicted"/>
<organism evidence="5 6">
    <name type="scientific">Paenibacillus mangrovi</name>
    <dbReference type="NCBI Taxonomy" id="2931978"/>
    <lineage>
        <taxon>Bacteria</taxon>
        <taxon>Bacillati</taxon>
        <taxon>Bacillota</taxon>
        <taxon>Bacilli</taxon>
        <taxon>Bacillales</taxon>
        <taxon>Paenibacillaceae</taxon>
        <taxon>Paenibacillus</taxon>
    </lineage>
</organism>
<dbReference type="EMBL" id="JALIRP010000001">
    <property type="protein sequence ID" value="MCJ8010957.1"/>
    <property type="molecule type" value="Genomic_DNA"/>
</dbReference>
<dbReference type="RefSeq" id="WP_244720628.1">
    <property type="nucleotide sequence ID" value="NZ_JALIRP010000001.1"/>
</dbReference>
<dbReference type="PANTHER" id="PTHR20961">
    <property type="entry name" value="GLYCOSYLTRANSFERASE"/>
    <property type="match status" value="1"/>
</dbReference>